<keyword evidence="6" id="KW-0732">Signal</keyword>
<reference evidence="8" key="1">
    <citation type="submission" date="2021-01" db="EMBL/GenBank/DDBJ databases">
        <title>Lacisediminihabitans sp. nov. strain G11-30, isolated from Antarctic Soil.</title>
        <authorList>
            <person name="Li J."/>
        </authorList>
    </citation>
    <scope>NUCLEOTIDE SEQUENCE</scope>
    <source>
        <strain evidence="8">G11-30</strain>
    </source>
</reference>
<evidence type="ECO:0000256" key="4">
    <source>
        <dbReference type="ARBA" id="ARBA00022827"/>
    </source>
</evidence>
<dbReference type="InterPro" id="IPR016166">
    <property type="entry name" value="FAD-bd_PCMH"/>
</dbReference>
<keyword evidence="9" id="KW-1185">Reference proteome</keyword>
<gene>
    <name evidence="8" type="ORF">IV501_07480</name>
</gene>
<organism evidence="8 9">
    <name type="scientific">Lacisediminihabitans changchengi</name>
    <dbReference type="NCBI Taxonomy" id="2787634"/>
    <lineage>
        <taxon>Bacteria</taxon>
        <taxon>Bacillati</taxon>
        <taxon>Actinomycetota</taxon>
        <taxon>Actinomycetes</taxon>
        <taxon>Micrococcales</taxon>
        <taxon>Microbacteriaceae</taxon>
        <taxon>Lacisediminihabitans</taxon>
    </lineage>
</organism>
<proteinExistence type="inferred from homology"/>
<dbReference type="PANTHER" id="PTHR42973">
    <property type="entry name" value="BINDING OXIDOREDUCTASE, PUTATIVE (AFU_ORTHOLOGUE AFUA_1G17690)-RELATED"/>
    <property type="match status" value="1"/>
</dbReference>
<sequence length="516" mass="52135">MTQPTRRSVLAAGLTVGALGTATLLTACTPSAPAPSASPTPVGPPNWSELASTVTGALALPGTADYATVKLVENPRWDAAMPLAVLSAVSAKDVAAALAFAARYRIPVALRAGGHGYPGYSAGGAAGTDVKPSLVIDVRPLDAITLAADNTVTLGAGASLAVVYDTIGAKGRSIAAGSCATVGITGLTLGGGVGVLTRAYGLTCDSLTAVEIVTADGTVHTATAKTDADLFWACRGGGGGHLGVVTSLTFATQPAPTVTMFSLTWPAASAAAVVRAWQSWAPTADPKLWSTLKLLTGANYNNGIGVFLSGTWLGAAAELQAQLAPIIAGAGTPTHNGSSQHSYRDAMLSYAGCAAVPIAQCNTGSGGSLKRESFAATSHVAYQPLDASGIQTLIAQVASAKSVPGMKEGGISMDALGGQVGALAADATAFPHRSALMTVQYTATFADGVDPAPLDAFVRGFRAALVPQWGDGAYVNYADASLTDPLESYFKANKTRLAAVRKKYDPTGFFSQPQSF</sequence>
<dbReference type="Proteomes" id="UP000636458">
    <property type="component" value="Unassembled WGS sequence"/>
</dbReference>
<dbReference type="InterPro" id="IPR016167">
    <property type="entry name" value="FAD-bd_PCMH_sub1"/>
</dbReference>
<dbReference type="Gene3D" id="3.30.43.10">
    <property type="entry name" value="Uridine Diphospho-n-acetylenolpyruvylglucosamine Reductase, domain 2"/>
    <property type="match status" value="1"/>
</dbReference>
<dbReference type="Pfam" id="PF01565">
    <property type="entry name" value="FAD_binding_4"/>
    <property type="match status" value="1"/>
</dbReference>
<name>A0A934SLD0_9MICO</name>
<dbReference type="Gene3D" id="3.30.465.10">
    <property type="match status" value="1"/>
</dbReference>
<dbReference type="EMBL" id="JAEPES010000002">
    <property type="protein sequence ID" value="MBK4347470.1"/>
    <property type="molecule type" value="Genomic_DNA"/>
</dbReference>
<keyword evidence="5" id="KW-0560">Oxidoreductase</keyword>
<feature type="chain" id="PRO_5036851326" evidence="6">
    <location>
        <begin position="28"/>
        <end position="516"/>
    </location>
</feature>
<dbReference type="GO" id="GO:0071949">
    <property type="term" value="F:FAD binding"/>
    <property type="evidence" value="ECO:0007669"/>
    <property type="project" value="InterPro"/>
</dbReference>
<feature type="signal peptide" evidence="6">
    <location>
        <begin position="1"/>
        <end position="27"/>
    </location>
</feature>
<dbReference type="PROSITE" id="PS00862">
    <property type="entry name" value="OX2_COVAL_FAD"/>
    <property type="match status" value="1"/>
</dbReference>
<evidence type="ECO:0000256" key="5">
    <source>
        <dbReference type="ARBA" id="ARBA00023002"/>
    </source>
</evidence>
<dbReference type="InterPro" id="IPR006094">
    <property type="entry name" value="Oxid_FAD_bind_N"/>
</dbReference>
<dbReference type="InterPro" id="IPR006093">
    <property type="entry name" value="Oxy_OxRdtase_FAD_BS"/>
</dbReference>
<evidence type="ECO:0000256" key="1">
    <source>
        <dbReference type="ARBA" id="ARBA00001974"/>
    </source>
</evidence>
<dbReference type="PANTHER" id="PTHR42973:SF39">
    <property type="entry name" value="FAD-BINDING PCMH-TYPE DOMAIN-CONTAINING PROTEIN"/>
    <property type="match status" value="1"/>
</dbReference>
<keyword evidence="3" id="KW-0285">Flavoprotein</keyword>
<feature type="domain" description="FAD-binding PCMH-type" evidence="7">
    <location>
        <begin position="78"/>
        <end position="255"/>
    </location>
</feature>
<comment type="caution">
    <text evidence="8">The sequence shown here is derived from an EMBL/GenBank/DDBJ whole genome shotgun (WGS) entry which is preliminary data.</text>
</comment>
<protein>
    <submittedName>
        <fullName evidence="8">FAD-dependent oxidoreductase</fullName>
    </submittedName>
</protein>
<dbReference type="PROSITE" id="PS51318">
    <property type="entry name" value="TAT"/>
    <property type="match status" value="1"/>
</dbReference>
<dbReference type="PROSITE" id="PS51257">
    <property type="entry name" value="PROKAR_LIPOPROTEIN"/>
    <property type="match status" value="1"/>
</dbReference>
<dbReference type="GO" id="GO:0016491">
    <property type="term" value="F:oxidoreductase activity"/>
    <property type="evidence" value="ECO:0007669"/>
    <property type="project" value="UniProtKB-KW"/>
</dbReference>
<dbReference type="InterPro" id="IPR050416">
    <property type="entry name" value="FAD-linked_Oxidoreductase"/>
</dbReference>
<dbReference type="SUPFAM" id="SSF56176">
    <property type="entry name" value="FAD-binding/transporter-associated domain-like"/>
    <property type="match status" value="1"/>
</dbReference>
<dbReference type="InterPro" id="IPR036318">
    <property type="entry name" value="FAD-bd_PCMH-like_sf"/>
</dbReference>
<evidence type="ECO:0000256" key="2">
    <source>
        <dbReference type="ARBA" id="ARBA00005466"/>
    </source>
</evidence>
<evidence type="ECO:0000313" key="8">
    <source>
        <dbReference type="EMBL" id="MBK4347470.1"/>
    </source>
</evidence>
<dbReference type="Gene3D" id="3.40.462.20">
    <property type="match status" value="1"/>
</dbReference>
<evidence type="ECO:0000256" key="6">
    <source>
        <dbReference type="SAM" id="SignalP"/>
    </source>
</evidence>
<evidence type="ECO:0000259" key="7">
    <source>
        <dbReference type="PROSITE" id="PS51387"/>
    </source>
</evidence>
<comment type="similarity">
    <text evidence="2">Belongs to the oxygen-dependent FAD-linked oxidoreductase family.</text>
</comment>
<comment type="cofactor">
    <cofactor evidence="1">
        <name>FAD</name>
        <dbReference type="ChEBI" id="CHEBI:57692"/>
    </cofactor>
</comment>
<evidence type="ECO:0000313" key="9">
    <source>
        <dbReference type="Proteomes" id="UP000636458"/>
    </source>
</evidence>
<dbReference type="InterPro" id="IPR016169">
    <property type="entry name" value="FAD-bd_PCMH_sub2"/>
</dbReference>
<dbReference type="Pfam" id="PF08031">
    <property type="entry name" value="BBE"/>
    <property type="match status" value="1"/>
</dbReference>
<dbReference type="RefSeq" id="WP_200555816.1">
    <property type="nucleotide sequence ID" value="NZ_JAEPES010000002.1"/>
</dbReference>
<dbReference type="InterPro" id="IPR012951">
    <property type="entry name" value="BBE"/>
</dbReference>
<keyword evidence="4" id="KW-0274">FAD</keyword>
<dbReference type="InterPro" id="IPR006311">
    <property type="entry name" value="TAT_signal"/>
</dbReference>
<accession>A0A934SLD0</accession>
<dbReference type="PROSITE" id="PS51387">
    <property type="entry name" value="FAD_PCMH"/>
    <property type="match status" value="1"/>
</dbReference>
<evidence type="ECO:0000256" key="3">
    <source>
        <dbReference type="ARBA" id="ARBA00022630"/>
    </source>
</evidence>
<dbReference type="AlphaFoldDB" id="A0A934SLD0"/>